<feature type="signal peptide" evidence="1">
    <location>
        <begin position="1"/>
        <end position="26"/>
    </location>
</feature>
<accession>A0A6L6IMM3</accession>
<evidence type="ECO:0000256" key="1">
    <source>
        <dbReference type="SAM" id="SignalP"/>
    </source>
</evidence>
<evidence type="ECO:0000313" key="3">
    <source>
        <dbReference type="Proteomes" id="UP000477739"/>
    </source>
</evidence>
<dbReference type="PROSITE" id="PS51257">
    <property type="entry name" value="PROKAR_LIPOPROTEIN"/>
    <property type="match status" value="1"/>
</dbReference>
<name>A0A6L6IMM3_9ENTR</name>
<dbReference type="AlphaFoldDB" id="A0A6L6IMM3"/>
<keyword evidence="3" id="KW-1185">Reference proteome</keyword>
<sequence>MKGRTLNGLLAGILLLLAGCSGPVQYHATPSRAVGTAWGEEVHSSVTGVAAKRAERDPADVILIHYAAEPYSGHDGVYSIRAGELEYAIRDANFNALPITRRYNASTGGWQYNVPARVGSRYQLYVRNYSRDVRYEIVATVDGLDVLSGRPGSLNNSGYIVDPGASLAIKGFRKDKNTEAAFEFSAVEDAYAANSAYGDARHVGIVGFAAFRLLGPATKALPPCSAQAFPADSGGYAPPPCRR</sequence>
<protein>
    <recommendedName>
        <fullName evidence="4">Lipoprotein</fullName>
    </recommendedName>
</protein>
<keyword evidence="1" id="KW-0732">Signal</keyword>
<gene>
    <name evidence="2" type="ORF">GJV78_18050</name>
</gene>
<feature type="chain" id="PRO_5027064350" description="Lipoprotein" evidence="1">
    <location>
        <begin position="27"/>
        <end position="243"/>
    </location>
</feature>
<reference evidence="2 3" key="1">
    <citation type="submission" date="2019-11" db="EMBL/GenBank/DDBJ databases">
        <title>Escherichia alba sp. nov. isolated from the gut of plastic-eating superworms Zophobas atratus.</title>
        <authorList>
            <person name="Yang Y."/>
        </authorList>
    </citation>
    <scope>NUCLEOTIDE SEQUENCE [LARGE SCALE GENOMIC DNA]</scope>
    <source>
        <strain evidence="3">BIT-B35</strain>
    </source>
</reference>
<dbReference type="EMBL" id="WMJZ01000030">
    <property type="protein sequence ID" value="MTH48121.1"/>
    <property type="molecule type" value="Genomic_DNA"/>
</dbReference>
<evidence type="ECO:0008006" key="4">
    <source>
        <dbReference type="Google" id="ProtNLM"/>
    </source>
</evidence>
<comment type="caution">
    <text evidence="2">The sequence shown here is derived from an EMBL/GenBank/DDBJ whole genome shotgun (WGS) entry which is preliminary data.</text>
</comment>
<organism evidence="2 3">
    <name type="scientific">Intestinirhabdus alba</name>
    <dbReference type="NCBI Taxonomy" id="2899544"/>
    <lineage>
        <taxon>Bacteria</taxon>
        <taxon>Pseudomonadati</taxon>
        <taxon>Pseudomonadota</taxon>
        <taxon>Gammaproteobacteria</taxon>
        <taxon>Enterobacterales</taxon>
        <taxon>Enterobacteriaceae</taxon>
        <taxon>Intestinirhabdus</taxon>
    </lineage>
</organism>
<dbReference type="RefSeq" id="WP_155109623.1">
    <property type="nucleotide sequence ID" value="NZ_WMJZ01000030.1"/>
</dbReference>
<dbReference type="OrthoDB" id="5393649at2"/>
<proteinExistence type="predicted"/>
<dbReference type="Proteomes" id="UP000477739">
    <property type="component" value="Unassembled WGS sequence"/>
</dbReference>
<evidence type="ECO:0000313" key="2">
    <source>
        <dbReference type="EMBL" id="MTH48121.1"/>
    </source>
</evidence>